<feature type="chain" id="PRO_5017498169" evidence="1">
    <location>
        <begin position="19"/>
        <end position="694"/>
    </location>
</feature>
<dbReference type="GO" id="GO:0000166">
    <property type="term" value="F:nucleotide binding"/>
    <property type="evidence" value="ECO:0007669"/>
    <property type="project" value="UniProtKB-KW"/>
</dbReference>
<proteinExistence type="inferred from homology"/>
<evidence type="ECO:0000313" key="4">
    <source>
        <dbReference type="Proteomes" id="UP000256899"/>
    </source>
</evidence>
<dbReference type="RefSeq" id="WP_116013955.1">
    <property type="nucleotide sequence ID" value="NZ_QUOT01000001.1"/>
</dbReference>
<dbReference type="GO" id="GO:0009166">
    <property type="term" value="P:nucleotide catabolic process"/>
    <property type="evidence" value="ECO:0007669"/>
    <property type="project" value="InterPro"/>
</dbReference>
<keyword evidence="1" id="KW-0547">Nucleotide-binding</keyword>
<dbReference type="PANTHER" id="PTHR11575">
    <property type="entry name" value="5'-NUCLEOTIDASE-RELATED"/>
    <property type="match status" value="1"/>
</dbReference>
<dbReference type="Gene3D" id="3.90.780.10">
    <property type="entry name" value="5'-Nucleotidase, C-terminal domain"/>
    <property type="match status" value="1"/>
</dbReference>
<sequence>MKNWKSSLLPILSVLALAGCGENANLQGNNAAIDDVEPANQVKYCGQDNQQLAHCSDGAFQLQLLHFADIDGGRDILNNAVRFSALLGSFRSQYANTLVLSSGDNWIPGPEYNVGGDDSLAPILGVAANGRAHVAYLNAMGLQATVVGNHELDLNTDEFAELIAPETRDSNVWQGAQFPYLSANLDFSTDEHLAPLIADNGLMNTDQVGQVAASTVIQVNGEMIGVVGASTPALSSITKTGGMIVLPADEDDIAGLAAEIQQHVEPLKKRGINKIILLAHMQQIAIEQQLAPLLDGVDIIVAGGSNTILADENDRLRDGDVAEGAYPLVYQSASKEPVVVVNTDGDYTYLGRFVVTFDQHGVMVPSSLDTTINGAYATDKQSLIEHNLTLADAIPQVQTITNTLNQALQAKLGTVFGNTSVYLNGDRVSVRTEETNLGNLTADANLAYAQSIDKSVAISLKNGGGIRAPIGSCVVPAGSTDAKVICSPPAGVQGINKSGDVTQLDMEIALRFNSALNNLTVSGSQLKGIIEYGVSATSAGATPGRFPQVAGIRFSFDPAKAVNSRVQNLVVLDGNGALPGGNTVTVVKNGQLDPSVAKQTFRLVTLDFLVDGGDGYQFPTDALANLVNLKVAGQKSGMVTITDDGTEQDALAEYLSSLYLKAGATFDKKDLPAEQDTRIQNLSEVVTDSVLKLK</sequence>
<dbReference type="Pfam" id="PF02872">
    <property type="entry name" value="5_nucleotid_C"/>
    <property type="match status" value="1"/>
</dbReference>
<dbReference type="PANTHER" id="PTHR11575:SF24">
    <property type="entry name" value="5'-NUCLEOTIDASE"/>
    <property type="match status" value="1"/>
</dbReference>
<dbReference type="InterPro" id="IPR029052">
    <property type="entry name" value="Metallo-depent_PP-like"/>
</dbReference>
<dbReference type="PRINTS" id="PR01607">
    <property type="entry name" value="APYRASEFAMLY"/>
</dbReference>
<dbReference type="SUPFAM" id="SSF56300">
    <property type="entry name" value="Metallo-dependent phosphatases"/>
    <property type="match status" value="1"/>
</dbReference>
<dbReference type="AlphaFoldDB" id="A0A3E0TZL0"/>
<evidence type="ECO:0000313" key="3">
    <source>
        <dbReference type="EMBL" id="REL29894.1"/>
    </source>
</evidence>
<dbReference type="GO" id="GO:0030288">
    <property type="term" value="C:outer membrane-bounded periplasmic space"/>
    <property type="evidence" value="ECO:0007669"/>
    <property type="project" value="TreeGrafter"/>
</dbReference>
<feature type="domain" description="5'-Nucleotidase C-terminal" evidence="2">
    <location>
        <begin position="416"/>
        <end position="618"/>
    </location>
</feature>
<dbReference type="GO" id="GO:0008768">
    <property type="term" value="F:UDP-sugar diphosphatase activity"/>
    <property type="evidence" value="ECO:0007669"/>
    <property type="project" value="TreeGrafter"/>
</dbReference>
<comment type="caution">
    <text evidence="3">The sequence shown here is derived from an EMBL/GenBank/DDBJ whole genome shotgun (WGS) entry which is preliminary data.</text>
</comment>
<feature type="signal peptide" evidence="1">
    <location>
        <begin position="1"/>
        <end position="18"/>
    </location>
</feature>
<accession>A0A3E0TZL0</accession>
<comment type="similarity">
    <text evidence="1">Belongs to the 5'-nucleotidase family.</text>
</comment>
<dbReference type="InterPro" id="IPR036907">
    <property type="entry name" value="5'-Nucleotdase_C_sf"/>
</dbReference>
<keyword evidence="4" id="KW-1185">Reference proteome</keyword>
<dbReference type="PROSITE" id="PS51257">
    <property type="entry name" value="PROKAR_LIPOPROTEIN"/>
    <property type="match status" value="1"/>
</dbReference>
<gene>
    <name evidence="3" type="ORF">DXX94_03790</name>
</gene>
<dbReference type="Proteomes" id="UP000256899">
    <property type="component" value="Unassembled WGS sequence"/>
</dbReference>
<dbReference type="InterPro" id="IPR008334">
    <property type="entry name" value="5'-Nucleotdase_C"/>
</dbReference>
<protein>
    <submittedName>
        <fullName evidence="3">Bifunctional metallophosphatase/5'-nucleotidase</fullName>
    </submittedName>
</protein>
<dbReference type="Gene3D" id="3.60.21.10">
    <property type="match status" value="1"/>
</dbReference>
<dbReference type="InterPro" id="IPR006179">
    <property type="entry name" value="5_nucleotidase/apyrase"/>
</dbReference>
<dbReference type="SUPFAM" id="SSF55816">
    <property type="entry name" value="5'-nucleotidase (syn. UDP-sugar hydrolase), C-terminal domain"/>
    <property type="match status" value="1"/>
</dbReference>
<evidence type="ECO:0000256" key="1">
    <source>
        <dbReference type="RuleBase" id="RU362119"/>
    </source>
</evidence>
<evidence type="ECO:0000259" key="2">
    <source>
        <dbReference type="Pfam" id="PF02872"/>
    </source>
</evidence>
<keyword evidence="1" id="KW-0378">Hydrolase</keyword>
<reference evidence="4" key="1">
    <citation type="submission" date="2018-08" db="EMBL/GenBank/DDBJ databases">
        <title>Thalassotalea euphylliae genome.</title>
        <authorList>
            <person name="Summers S."/>
            <person name="Rice S.A."/>
            <person name="Freckelton M.L."/>
            <person name="Nedved B.T."/>
            <person name="Hadfield M.G."/>
        </authorList>
    </citation>
    <scope>NUCLEOTIDE SEQUENCE [LARGE SCALE GENOMIC DNA]</scope>
    <source>
        <strain evidence="4">H3</strain>
    </source>
</reference>
<organism evidence="3 4">
    <name type="scientific">Thalassotalea euphylliae</name>
    <dbReference type="NCBI Taxonomy" id="1655234"/>
    <lineage>
        <taxon>Bacteria</taxon>
        <taxon>Pseudomonadati</taxon>
        <taxon>Pseudomonadota</taxon>
        <taxon>Gammaproteobacteria</taxon>
        <taxon>Alteromonadales</taxon>
        <taxon>Colwelliaceae</taxon>
        <taxon>Thalassotalea</taxon>
    </lineage>
</organism>
<name>A0A3E0TZL0_9GAMM</name>
<dbReference type="EMBL" id="QUOT01000001">
    <property type="protein sequence ID" value="REL29894.1"/>
    <property type="molecule type" value="Genomic_DNA"/>
</dbReference>
<keyword evidence="1" id="KW-0732">Signal</keyword>
<dbReference type="GO" id="GO:0008253">
    <property type="term" value="F:5'-nucleotidase activity"/>
    <property type="evidence" value="ECO:0007669"/>
    <property type="project" value="TreeGrafter"/>
</dbReference>